<keyword evidence="1" id="KW-0175">Coiled coil</keyword>
<sequence>MSTATELQRQELQSQEDAAQLANEINRLEAALKQMKDELKTYVKAYGSVDTGDEVWDFYESVSWKFDRDYLKELAGEIAMEGIDPWEMLNISKANINKLGWDEQRLSQLGTKKVTQRFTSRKN</sequence>
<dbReference type="STRING" id="1472767.AOX59_03555"/>
<dbReference type="OrthoDB" id="2616665at2"/>
<accession>A0A0U3W3J0</accession>
<feature type="coiled-coil region" evidence="1">
    <location>
        <begin position="4"/>
        <end position="45"/>
    </location>
</feature>
<dbReference type="KEGG" id="lao:AOX59_03555"/>
<evidence type="ECO:0000313" key="2">
    <source>
        <dbReference type="EMBL" id="ALX47762.1"/>
    </source>
</evidence>
<proteinExistence type="predicted"/>
<dbReference type="RefSeq" id="WP_068441940.1">
    <property type="nucleotide sequence ID" value="NZ_CP013862.1"/>
</dbReference>
<evidence type="ECO:0000256" key="1">
    <source>
        <dbReference type="SAM" id="Coils"/>
    </source>
</evidence>
<dbReference type="Proteomes" id="UP000050331">
    <property type="component" value="Chromosome"/>
</dbReference>
<keyword evidence="3" id="KW-1185">Reference proteome</keyword>
<reference evidence="2 3" key="1">
    <citation type="submission" date="2016-01" db="EMBL/GenBank/DDBJ databases">
        <title>Complete genome sequence of strain Lentibacillus amyloliquefaciens LAM0015T isolated from saline sediment.</title>
        <authorList>
            <person name="Wang J.-L."/>
            <person name="He M.-X."/>
        </authorList>
    </citation>
    <scope>NUCLEOTIDE SEQUENCE [LARGE SCALE GENOMIC DNA]</scope>
    <source>
        <strain evidence="2 3">LAM0015</strain>
    </source>
</reference>
<organism evidence="2 3">
    <name type="scientific">Lentibacillus amyloliquefaciens</name>
    <dbReference type="NCBI Taxonomy" id="1472767"/>
    <lineage>
        <taxon>Bacteria</taxon>
        <taxon>Bacillati</taxon>
        <taxon>Bacillota</taxon>
        <taxon>Bacilli</taxon>
        <taxon>Bacillales</taxon>
        <taxon>Bacillaceae</taxon>
        <taxon>Lentibacillus</taxon>
    </lineage>
</organism>
<dbReference type="EMBL" id="CP013862">
    <property type="protein sequence ID" value="ALX47762.1"/>
    <property type="molecule type" value="Genomic_DNA"/>
</dbReference>
<protein>
    <submittedName>
        <fullName evidence="2">Uncharacterized protein</fullName>
    </submittedName>
</protein>
<dbReference type="AlphaFoldDB" id="A0A0U3W3J0"/>
<evidence type="ECO:0000313" key="3">
    <source>
        <dbReference type="Proteomes" id="UP000050331"/>
    </source>
</evidence>
<gene>
    <name evidence="2" type="ORF">AOX59_03555</name>
</gene>
<name>A0A0U3W3J0_9BACI</name>